<sequence>MRLVLSTTLCVAATGCYSTHIARHSAEAIIWTPRTVYGRAVLKKLHDDFVQLIQDIQASPELRGRVMLKRNGLMVGNRPESKPDANYIGLYLTYPVTYNTLQTSYLFRAASSYSQTLFPLSKIICRHPALFEDKRIVGVCIRLEWKATNFVSDKYRLSAKTEVMNAWIPREALEDFATTRISIQELGRRSVFTSSLGRTELDFMETVP</sequence>
<evidence type="ECO:0000313" key="1">
    <source>
        <dbReference type="EMBL" id="OYD15959.1"/>
    </source>
</evidence>
<comment type="caution">
    <text evidence="1">The sequence shown here is derived from an EMBL/GenBank/DDBJ whole genome shotgun (WGS) entry which is preliminary data.</text>
</comment>
<protein>
    <submittedName>
        <fullName evidence="1">Uncharacterized protein</fullName>
    </submittedName>
</protein>
<organism evidence="1 2">
    <name type="scientific">candidate division WOR-3 bacterium JGI_Cruoil_03_51_56</name>
    <dbReference type="NCBI Taxonomy" id="1973747"/>
    <lineage>
        <taxon>Bacteria</taxon>
        <taxon>Bacteria division WOR-3</taxon>
    </lineage>
</organism>
<reference evidence="1 2" key="1">
    <citation type="submission" date="2017-07" db="EMBL/GenBank/DDBJ databases">
        <title>Recovery of genomes from metagenomes via a dereplication, aggregation, and scoring strategy.</title>
        <authorList>
            <person name="Sieber C.M."/>
            <person name="Probst A.J."/>
            <person name="Sharrar A."/>
            <person name="Thomas B.C."/>
            <person name="Hess M."/>
            <person name="Tringe S.G."/>
            <person name="Banfield J.F."/>
        </authorList>
    </citation>
    <scope>NUCLEOTIDE SEQUENCE [LARGE SCALE GENOMIC DNA]</scope>
    <source>
        <strain evidence="1">JGI_Cruoil_03_51_56</strain>
    </source>
</reference>
<dbReference type="AlphaFoldDB" id="A0A235BV68"/>
<name>A0A235BV68_UNCW3</name>
<evidence type="ECO:0000313" key="2">
    <source>
        <dbReference type="Proteomes" id="UP000215559"/>
    </source>
</evidence>
<accession>A0A235BV68</accession>
<proteinExistence type="predicted"/>
<dbReference type="PROSITE" id="PS51257">
    <property type="entry name" value="PROKAR_LIPOPROTEIN"/>
    <property type="match status" value="1"/>
</dbReference>
<dbReference type="EMBL" id="NOZP01000078">
    <property type="protein sequence ID" value="OYD15959.1"/>
    <property type="molecule type" value="Genomic_DNA"/>
</dbReference>
<dbReference type="Proteomes" id="UP000215559">
    <property type="component" value="Unassembled WGS sequence"/>
</dbReference>
<gene>
    <name evidence="1" type="ORF">CH330_03985</name>
</gene>